<dbReference type="Proteomes" id="UP000800036">
    <property type="component" value="Unassembled WGS sequence"/>
</dbReference>
<evidence type="ECO:0000313" key="1">
    <source>
        <dbReference type="EMBL" id="KAF1970426.1"/>
    </source>
</evidence>
<dbReference type="EMBL" id="ML976701">
    <property type="protein sequence ID" value="KAF1970426.1"/>
    <property type="molecule type" value="Genomic_DNA"/>
</dbReference>
<reference evidence="1" key="1">
    <citation type="journal article" date="2020" name="Stud. Mycol.">
        <title>101 Dothideomycetes genomes: a test case for predicting lifestyles and emergence of pathogens.</title>
        <authorList>
            <person name="Haridas S."/>
            <person name="Albert R."/>
            <person name="Binder M."/>
            <person name="Bloem J."/>
            <person name="Labutti K."/>
            <person name="Salamov A."/>
            <person name="Andreopoulos B."/>
            <person name="Baker S."/>
            <person name="Barry K."/>
            <person name="Bills G."/>
            <person name="Bluhm B."/>
            <person name="Cannon C."/>
            <person name="Castanera R."/>
            <person name="Culley D."/>
            <person name="Daum C."/>
            <person name="Ezra D."/>
            <person name="Gonzalez J."/>
            <person name="Henrissat B."/>
            <person name="Kuo A."/>
            <person name="Liang C."/>
            <person name="Lipzen A."/>
            <person name="Lutzoni F."/>
            <person name="Magnuson J."/>
            <person name="Mondo S."/>
            <person name="Nolan M."/>
            <person name="Ohm R."/>
            <person name="Pangilinan J."/>
            <person name="Park H.-J."/>
            <person name="Ramirez L."/>
            <person name="Alfaro M."/>
            <person name="Sun H."/>
            <person name="Tritt A."/>
            <person name="Yoshinaga Y."/>
            <person name="Zwiers L.-H."/>
            <person name="Turgeon B."/>
            <person name="Goodwin S."/>
            <person name="Spatafora J."/>
            <person name="Crous P."/>
            <person name="Grigoriev I."/>
        </authorList>
    </citation>
    <scope>NUCLEOTIDE SEQUENCE</scope>
    <source>
        <strain evidence="1">CBS 107.79</strain>
    </source>
</reference>
<dbReference type="AlphaFoldDB" id="A0A6A5V5Z4"/>
<organism evidence="1 2">
    <name type="scientific">Bimuria novae-zelandiae CBS 107.79</name>
    <dbReference type="NCBI Taxonomy" id="1447943"/>
    <lineage>
        <taxon>Eukaryota</taxon>
        <taxon>Fungi</taxon>
        <taxon>Dikarya</taxon>
        <taxon>Ascomycota</taxon>
        <taxon>Pezizomycotina</taxon>
        <taxon>Dothideomycetes</taxon>
        <taxon>Pleosporomycetidae</taxon>
        <taxon>Pleosporales</taxon>
        <taxon>Massarineae</taxon>
        <taxon>Didymosphaeriaceae</taxon>
        <taxon>Bimuria</taxon>
    </lineage>
</organism>
<accession>A0A6A5V5Z4</accession>
<sequence length="262" mass="29254">MNNSADLPDGPFPDQEHHQTAWFISLPRANLSNEAQAAQSAIKNNVETFWADASNKLAATVQGKIKDQKLDPKDLAAVASFRAKCFDYYVRSIATCIQSGNETAKRMDFHVAREELHHKIMLAALEGIELPATAFPQLDKVLVSIADSVKSASLENLQARLTFWISLAIYEKDLGTGKVITKLRTFFFQSNEALSKLLSAKGSFHEIDFVFEYLQYDATYNNDIFAPIAGEIQKDLVDKWKKNMAQSILDVEVASEAPQPPR</sequence>
<proteinExistence type="predicted"/>
<name>A0A6A5V5Z4_9PLEO</name>
<protein>
    <submittedName>
        <fullName evidence="1">Uncharacterized protein</fullName>
    </submittedName>
</protein>
<gene>
    <name evidence="1" type="ORF">BU23DRAFT_570815</name>
</gene>
<keyword evidence="2" id="KW-1185">Reference proteome</keyword>
<evidence type="ECO:0000313" key="2">
    <source>
        <dbReference type="Proteomes" id="UP000800036"/>
    </source>
</evidence>
<dbReference type="OrthoDB" id="4879928at2759"/>